<evidence type="ECO:0000313" key="2">
    <source>
        <dbReference type="EMBL" id="GET85525.1"/>
    </source>
</evidence>
<sequence>MGAAVSFCFTKLNKASEVEYTPYKAYATYGEQSTPVKGSEDSRHSMIYRMCNTSDEELAHLRTEWYEGGSCLSILEKLCKERGKRTCVAYRKLQAIEKNETTSSDGRKKVLETYVFEPERKTMSYQCFWDHIVDFGRGLQVIGLTKGSTVSLYEETRWEWLCSLYSCWTQGLLVSTLYANLGEDALRYALNEAQCNAIVCNGSRVKDVLAMLQMIQAPKGTKIIYLDELPTSTTSEKYELYAWIDVMMRGKNTEISYHIPSGAESKDELALIMYTSGTTGNPKGVMHTHGSLHCGCMTIRQRIHDLLGEMKEQEWYCSYLPLAHIMELAVTSVLMMRGVIIGYGSPRTLLDTFAKPYGDLTAYRPLLFVAVPRVFDAMKRAVEDKLPPPGSVKRKIFDKAYQARLKALKNGRDTPFFNKRVFAAARKVMGGRVYAMLSGGGPLSESTQEFINVVFGMVIQGWGMTETVACGGIQRTGNLEYNSVGQILKTVEVQLLDTDEFKHTDQPEPRGEVLLRGPFLFKGYYKQPEQTKEALDEDGWLHTGDVASIAPNGTMRIVGRVKALAKNANGEYLALEMLESIYSTNEITVPSGVCVLVNPHRSYITIIALTNENLVKTFMEKHKIRSGAFPAILDDAAFLSVVLQSFQKTARDANRCSFEIVHGVKLLNEEWTPENGVLTAAMKLKRRVIDEKYGDAINELFAKRQ</sequence>
<reference evidence="2" key="1">
    <citation type="submission" date="2019-11" db="EMBL/GenBank/DDBJ databases">
        <title>Leishmania tarentolae CDS.</title>
        <authorList>
            <person name="Goto Y."/>
            <person name="Yamagishi J."/>
        </authorList>
    </citation>
    <scope>NUCLEOTIDE SEQUENCE [LARGE SCALE GENOMIC DNA]</scope>
    <source>
        <strain evidence="2">Parrot Tar II</strain>
    </source>
</reference>
<dbReference type="InterPro" id="IPR042099">
    <property type="entry name" value="ANL_N_sf"/>
</dbReference>
<keyword evidence="3" id="KW-1185">Reference proteome</keyword>
<name>A0A640K8S8_LEITA</name>
<dbReference type="InterPro" id="IPR000873">
    <property type="entry name" value="AMP-dep_synth/lig_dom"/>
</dbReference>
<accession>A0A640K8S8</accession>
<dbReference type="CDD" id="cd17639">
    <property type="entry name" value="LC_FACS_euk1"/>
    <property type="match status" value="1"/>
</dbReference>
<dbReference type="GO" id="GO:0004467">
    <property type="term" value="F:long-chain fatty acid-CoA ligase activity"/>
    <property type="evidence" value="ECO:0007669"/>
    <property type="project" value="TreeGrafter"/>
</dbReference>
<gene>
    <name evidence="2" type="ORF">LtaPh_0302200</name>
</gene>
<dbReference type="PROSITE" id="PS00455">
    <property type="entry name" value="AMP_BINDING"/>
    <property type="match status" value="1"/>
</dbReference>
<protein>
    <submittedName>
        <fullName evidence="2">Long chain fatty acyl coA synthetase, putative</fullName>
    </submittedName>
</protein>
<dbReference type="EMBL" id="BLBS01000003">
    <property type="protein sequence ID" value="GET85525.1"/>
    <property type="molecule type" value="Genomic_DNA"/>
</dbReference>
<organism evidence="2 3">
    <name type="scientific">Leishmania tarentolae</name>
    <name type="common">Sauroleishmania tarentolae</name>
    <dbReference type="NCBI Taxonomy" id="5689"/>
    <lineage>
        <taxon>Eukaryota</taxon>
        <taxon>Discoba</taxon>
        <taxon>Euglenozoa</taxon>
        <taxon>Kinetoplastea</taxon>
        <taxon>Metakinetoplastina</taxon>
        <taxon>Trypanosomatida</taxon>
        <taxon>Trypanosomatidae</taxon>
        <taxon>Leishmaniinae</taxon>
        <taxon>Leishmania</taxon>
        <taxon>lizard Leishmania</taxon>
    </lineage>
</organism>
<dbReference type="GO" id="GO:0005783">
    <property type="term" value="C:endoplasmic reticulum"/>
    <property type="evidence" value="ECO:0007669"/>
    <property type="project" value="TreeGrafter"/>
</dbReference>
<dbReference type="AlphaFoldDB" id="A0A640K8S8"/>
<comment type="caution">
    <text evidence="2">The sequence shown here is derived from an EMBL/GenBank/DDBJ whole genome shotgun (WGS) entry which is preliminary data.</text>
</comment>
<dbReference type="PANTHER" id="PTHR43272:SF105">
    <property type="entry name" value="ACYL COA SYNTHETASE, PUTATIVE-RELATED"/>
    <property type="match status" value="1"/>
</dbReference>
<dbReference type="InterPro" id="IPR020845">
    <property type="entry name" value="AMP-binding_CS"/>
</dbReference>
<proteinExistence type="predicted"/>
<dbReference type="Pfam" id="PF00501">
    <property type="entry name" value="AMP-binding"/>
    <property type="match status" value="1"/>
</dbReference>
<dbReference type="GO" id="GO:0016020">
    <property type="term" value="C:membrane"/>
    <property type="evidence" value="ECO:0007669"/>
    <property type="project" value="TreeGrafter"/>
</dbReference>
<dbReference type="Proteomes" id="UP000419144">
    <property type="component" value="Unassembled WGS sequence"/>
</dbReference>
<dbReference type="PANTHER" id="PTHR43272">
    <property type="entry name" value="LONG-CHAIN-FATTY-ACID--COA LIGASE"/>
    <property type="match status" value="1"/>
</dbReference>
<dbReference type="SUPFAM" id="SSF56801">
    <property type="entry name" value="Acetyl-CoA synthetase-like"/>
    <property type="match status" value="1"/>
</dbReference>
<feature type="domain" description="AMP-dependent synthetase/ligase" evidence="1">
    <location>
        <begin position="115"/>
        <end position="525"/>
    </location>
</feature>
<dbReference type="VEuPathDB" id="TriTrypDB:LtaPh_0302200"/>
<dbReference type="Gene3D" id="3.40.50.12780">
    <property type="entry name" value="N-terminal domain of ligase-like"/>
    <property type="match status" value="1"/>
</dbReference>
<evidence type="ECO:0000313" key="3">
    <source>
        <dbReference type="Proteomes" id="UP000419144"/>
    </source>
</evidence>
<evidence type="ECO:0000259" key="1">
    <source>
        <dbReference type="Pfam" id="PF00501"/>
    </source>
</evidence>
<dbReference type="OrthoDB" id="1700726at2759"/>